<proteinExistence type="predicted"/>
<dbReference type="RefSeq" id="WP_072738211.1">
    <property type="nucleotide sequence ID" value="NZ_CP048813.1"/>
</dbReference>
<reference evidence="1 2" key="1">
    <citation type="submission" date="2016-10" db="EMBL/GenBank/DDBJ databases">
        <authorList>
            <person name="de Groot N.N."/>
        </authorList>
    </citation>
    <scope>NUCLEOTIDE SEQUENCE [LARGE SCALE GENOMIC DNA]</scope>
    <source>
        <strain evidence="1 2">DSM 44892</strain>
    </source>
</reference>
<dbReference type="Pfam" id="PF14232">
    <property type="entry name" value="DUF4334"/>
    <property type="match status" value="1"/>
</dbReference>
<protein>
    <submittedName>
        <fullName evidence="1">GXWXG protein</fullName>
    </submittedName>
</protein>
<gene>
    <name evidence="1" type="ORF">SAMN05444695_10775</name>
</gene>
<dbReference type="AlphaFoldDB" id="A0A1G8KAS6"/>
<evidence type="ECO:0000313" key="2">
    <source>
        <dbReference type="Proteomes" id="UP000183263"/>
    </source>
</evidence>
<dbReference type="Gene3D" id="2.40.128.580">
    <property type="entry name" value="GXWXG domain"/>
    <property type="match status" value="1"/>
</dbReference>
<dbReference type="InterPro" id="IPR025951">
    <property type="entry name" value="GXWXG_dom"/>
</dbReference>
<dbReference type="Pfam" id="PF14231">
    <property type="entry name" value="GXWXG"/>
    <property type="match status" value="1"/>
</dbReference>
<name>A0A1G8KAS6_9NOCA</name>
<keyword evidence="2" id="KW-1185">Reference proteome</keyword>
<sequence>MAVPEEFAELVRSGHRLDSAELDALWARLDVAETGLFTGLWRGGAFDTGHRAAAMLGKSGWYGKRFDALMDVKPLICRDEDGALYSDTTAGRGEASLWMVEFRGEVTATMVYDGMAVFDHFKKVDEDTVMGIMNGKGFALDGGKPFYFWLARD</sequence>
<dbReference type="InterPro" id="IPR025568">
    <property type="entry name" value="DUF4334"/>
</dbReference>
<evidence type="ECO:0000313" key="1">
    <source>
        <dbReference type="EMBL" id="SDI40449.1"/>
    </source>
</evidence>
<organism evidence="1 2">
    <name type="scientific">Rhodococcus triatomae</name>
    <dbReference type="NCBI Taxonomy" id="300028"/>
    <lineage>
        <taxon>Bacteria</taxon>
        <taxon>Bacillati</taxon>
        <taxon>Actinomycetota</taxon>
        <taxon>Actinomycetes</taxon>
        <taxon>Mycobacteriales</taxon>
        <taxon>Nocardiaceae</taxon>
        <taxon>Rhodococcus</taxon>
    </lineage>
</organism>
<accession>A0A1G8KAS6</accession>
<dbReference type="EMBL" id="FNDN01000007">
    <property type="protein sequence ID" value="SDI40449.1"/>
    <property type="molecule type" value="Genomic_DNA"/>
</dbReference>
<dbReference type="OrthoDB" id="8905397at2"/>
<dbReference type="Proteomes" id="UP000183263">
    <property type="component" value="Unassembled WGS sequence"/>
</dbReference>